<dbReference type="SMART" id="SM00419">
    <property type="entry name" value="HTH_CRP"/>
    <property type="match status" value="1"/>
</dbReference>
<dbReference type="Gene3D" id="2.60.120.10">
    <property type="entry name" value="Jelly Rolls"/>
    <property type="match status" value="1"/>
</dbReference>
<dbReference type="InterPro" id="IPR050397">
    <property type="entry name" value="Env_Response_Regulators"/>
</dbReference>
<dbReference type="InterPro" id="IPR018335">
    <property type="entry name" value="Tscrpt_reg_HTH_Crp-type_CS"/>
</dbReference>
<evidence type="ECO:0000313" key="6">
    <source>
        <dbReference type="EMBL" id="QJQ07481.1"/>
    </source>
</evidence>
<keyword evidence="1" id="KW-0805">Transcription regulation</keyword>
<dbReference type="GO" id="GO:0003677">
    <property type="term" value="F:DNA binding"/>
    <property type="evidence" value="ECO:0007669"/>
    <property type="project" value="UniProtKB-KW"/>
</dbReference>
<evidence type="ECO:0000259" key="4">
    <source>
        <dbReference type="PROSITE" id="PS50042"/>
    </source>
</evidence>
<feature type="domain" description="Cyclic nucleotide-binding" evidence="4">
    <location>
        <begin position="67"/>
        <end position="165"/>
    </location>
</feature>
<dbReference type="InterPro" id="IPR000595">
    <property type="entry name" value="cNMP-bd_dom"/>
</dbReference>
<keyword evidence="7" id="KW-1185">Reference proteome</keyword>
<dbReference type="Gene3D" id="1.10.10.10">
    <property type="entry name" value="Winged helix-like DNA-binding domain superfamily/Winged helix DNA-binding domain"/>
    <property type="match status" value="1"/>
</dbReference>
<reference evidence="6 7" key="1">
    <citation type="journal article" date="2019" name="Int. J. Syst. Evol. Microbiol.">
        <title>Undibacterium piscinae sp. nov., isolated from Korean shiner intestine.</title>
        <authorList>
            <person name="Lee S.Y."/>
            <person name="Kang W."/>
            <person name="Kim P.S."/>
            <person name="Kim H.S."/>
            <person name="Sung H."/>
            <person name="Shin N.R."/>
            <person name="Whon T.W."/>
            <person name="Yun J.H."/>
            <person name="Lee J.Y."/>
            <person name="Lee J.Y."/>
            <person name="Jung M.J."/>
            <person name="Jeong Y.S."/>
            <person name="Tak E.J."/>
            <person name="Han J.E."/>
            <person name="Hyun D.W."/>
            <person name="Kang M.S."/>
            <person name="Lee K.E."/>
            <person name="Lee B.H."/>
            <person name="Bae J.W."/>
        </authorList>
    </citation>
    <scope>NUCLEOTIDE SEQUENCE [LARGE SCALE GENOMIC DNA]</scope>
    <source>
        <strain evidence="6 7">S11R28</strain>
    </source>
</reference>
<evidence type="ECO:0000259" key="5">
    <source>
        <dbReference type="PROSITE" id="PS51063"/>
    </source>
</evidence>
<sequence>MSSESTAIRTTDLPANSHINFPVLANEAGWRCQGNLWSTLHDVCELLHIPTPVSANSEDGLFQHVRYKAGQRIHTIGQHFENLYIVNSGFLKSVLIDEYGNEQVLSFPMKGDLLGIDGIYTQRHASEAVALSDCDVILVPYKTFSALGRTYAELEQAMFSAMSRELVREQAMISMLSALSAEAKVARFLTNLGERFGQLGYSNKVFNLRMTRHEIGSYLGLTLETVSRTLSAFNELGMITVDQRQIGIIDPIALKTLRRLPPAKSRSKVSKIVSEKVSEKVSALVAKNLLPQWNSELASSLN</sequence>
<gene>
    <name evidence="6" type="ORF">EJG51_018590</name>
</gene>
<evidence type="ECO:0000256" key="2">
    <source>
        <dbReference type="ARBA" id="ARBA00023125"/>
    </source>
</evidence>
<dbReference type="InterPro" id="IPR014710">
    <property type="entry name" value="RmlC-like_jellyroll"/>
</dbReference>
<dbReference type="KEGG" id="upi:EJG51_018590"/>
<evidence type="ECO:0000313" key="7">
    <source>
        <dbReference type="Proteomes" id="UP000274350"/>
    </source>
</evidence>
<dbReference type="EMBL" id="CP051152">
    <property type="protein sequence ID" value="QJQ07481.1"/>
    <property type="molecule type" value="Genomic_DNA"/>
</dbReference>
<dbReference type="InterPro" id="IPR036388">
    <property type="entry name" value="WH-like_DNA-bd_sf"/>
</dbReference>
<dbReference type="PROSITE" id="PS00042">
    <property type="entry name" value="HTH_CRP_1"/>
    <property type="match status" value="1"/>
</dbReference>
<name>A0A6M4A869_9BURK</name>
<dbReference type="InterPro" id="IPR012318">
    <property type="entry name" value="HTH_CRP"/>
</dbReference>
<feature type="domain" description="HTH crp-type" evidence="5">
    <location>
        <begin position="179"/>
        <end position="252"/>
    </location>
</feature>
<proteinExistence type="predicted"/>
<dbReference type="GO" id="GO:0005829">
    <property type="term" value="C:cytosol"/>
    <property type="evidence" value="ECO:0007669"/>
    <property type="project" value="TreeGrafter"/>
</dbReference>
<dbReference type="Pfam" id="PF13545">
    <property type="entry name" value="HTH_Crp_2"/>
    <property type="match status" value="1"/>
</dbReference>
<dbReference type="InterPro" id="IPR018490">
    <property type="entry name" value="cNMP-bd_dom_sf"/>
</dbReference>
<dbReference type="PANTHER" id="PTHR24567:SF75">
    <property type="entry name" value="FUMARATE AND NITRATE REDUCTION REGULATORY PROTEIN"/>
    <property type="match status" value="1"/>
</dbReference>
<accession>A0A6M4A869</accession>
<keyword evidence="2" id="KW-0238">DNA-binding</keyword>
<dbReference type="FunFam" id="1.10.10.10:FF:000028">
    <property type="entry name" value="Fumarate/nitrate reduction transcriptional regulator Fnr"/>
    <property type="match status" value="1"/>
</dbReference>
<dbReference type="OrthoDB" id="7643467at2"/>
<evidence type="ECO:0000256" key="1">
    <source>
        <dbReference type="ARBA" id="ARBA00023015"/>
    </source>
</evidence>
<dbReference type="InterPro" id="IPR036390">
    <property type="entry name" value="WH_DNA-bd_sf"/>
</dbReference>
<dbReference type="PROSITE" id="PS51063">
    <property type="entry name" value="HTH_CRP_2"/>
    <property type="match status" value="1"/>
</dbReference>
<keyword evidence="3" id="KW-0804">Transcription</keyword>
<dbReference type="CDD" id="cd00092">
    <property type="entry name" value="HTH_CRP"/>
    <property type="match status" value="1"/>
</dbReference>
<dbReference type="AlphaFoldDB" id="A0A6M4A869"/>
<dbReference type="PROSITE" id="PS50042">
    <property type="entry name" value="CNMP_BINDING_3"/>
    <property type="match status" value="1"/>
</dbReference>
<dbReference type="Proteomes" id="UP000274350">
    <property type="component" value="Chromosome"/>
</dbReference>
<dbReference type="Pfam" id="PF00027">
    <property type="entry name" value="cNMP_binding"/>
    <property type="match status" value="1"/>
</dbReference>
<dbReference type="GO" id="GO:0003700">
    <property type="term" value="F:DNA-binding transcription factor activity"/>
    <property type="evidence" value="ECO:0007669"/>
    <property type="project" value="InterPro"/>
</dbReference>
<dbReference type="PANTHER" id="PTHR24567">
    <property type="entry name" value="CRP FAMILY TRANSCRIPTIONAL REGULATORY PROTEIN"/>
    <property type="match status" value="1"/>
</dbReference>
<dbReference type="SUPFAM" id="SSF51206">
    <property type="entry name" value="cAMP-binding domain-like"/>
    <property type="match status" value="1"/>
</dbReference>
<organism evidence="6 7">
    <name type="scientific">Undibacterium piscinae</name>
    <dbReference type="NCBI Taxonomy" id="2495591"/>
    <lineage>
        <taxon>Bacteria</taxon>
        <taxon>Pseudomonadati</taxon>
        <taxon>Pseudomonadota</taxon>
        <taxon>Betaproteobacteria</taxon>
        <taxon>Burkholderiales</taxon>
        <taxon>Oxalobacteraceae</taxon>
        <taxon>Undibacterium</taxon>
    </lineage>
</organism>
<dbReference type="SUPFAM" id="SSF46785">
    <property type="entry name" value="Winged helix' DNA-binding domain"/>
    <property type="match status" value="1"/>
</dbReference>
<evidence type="ECO:0000256" key="3">
    <source>
        <dbReference type="ARBA" id="ARBA00023163"/>
    </source>
</evidence>
<dbReference type="PRINTS" id="PR00034">
    <property type="entry name" value="HTHCRP"/>
</dbReference>
<dbReference type="CDD" id="cd00038">
    <property type="entry name" value="CAP_ED"/>
    <property type="match status" value="1"/>
</dbReference>
<protein>
    <submittedName>
        <fullName evidence="6">Helix-turn-helix domain-containing protein</fullName>
    </submittedName>
</protein>